<keyword evidence="7" id="KW-1185">Reference proteome</keyword>
<comment type="cofactor">
    <cofactor evidence="1">
        <name>Zn(2+)</name>
        <dbReference type="ChEBI" id="CHEBI:29105"/>
    </cofactor>
</comment>
<dbReference type="SUPFAM" id="SSF50129">
    <property type="entry name" value="GroES-like"/>
    <property type="match status" value="1"/>
</dbReference>
<dbReference type="Gene3D" id="3.90.180.10">
    <property type="entry name" value="Medium-chain alcohol dehydrogenases, catalytic domain"/>
    <property type="match status" value="1"/>
</dbReference>
<dbReference type="PANTHER" id="PTHR42813:SF7">
    <property type="entry name" value="ALCOHOL DEHYDROGENASE (ZN-DEPENDENT)-RELATED"/>
    <property type="match status" value="1"/>
</dbReference>
<evidence type="ECO:0000259" key="4">
    <source>
        <dbReference type="Pfam" id="PF00107"/>
    </source>
</evidence>
<evidence type="ECO:0000259" key="5">
    <source>
        <dbReference type="Pfam" id="PF08240"/>
    </source>
</evidence>
<dbReference type="Proteomes" id="UP001428817">
    <property type="component" value="Unassembled WGS sequence"/>
</dbReference>
<dbReference type="Pfam" id="PF08240">
    <property type="entry name" value="ADH_N"/>
    <property type="match status" value="1"/>
</dbReference>
<evidence type="ECO:0000313" key="6">
    <source>
        <dbReference type="EMBL" id="GAA5153192.1"/>
    </source>
</evidence>
<name>A0ABP9PZ66_9PSEU</name>
<protein>
    <submittedName>
        <fullName evidence="6">Alcohol dehydrogenase catalytic domain-containing protein</fullName>
    </submittedName>
</protein>
<proteinExistence type="predicted"/>
<dbReference type="Gene3D" id="3.40.50.720">
    <property type="entry name" value="NAD(P)-binding Rossmann-like Domain"/>
    <property type="match status" value="1"/>
</dbReference>
<feature type="domain" description="Alcohol dehydrogenase-like N-terminal" evidence="5">
    <location>
        <begin position="12"/>
        <end position="103"/>
    </location>
</feature>
<dbReference type="PANTHER" id="PTHR42813">
    <property type="entry name" value="ZINC-TYPE ALCOHOL DEHYDROGENASE-LIKE"/>
    <property type="match status" value="1"/>
</dbReference>
<dbReference type="InterPro" id="IPR011032">
    <property type="entry name" value="GroES-like_sf"/>
</dbReference>
<evidence type="ECO:0000256" key="2">
    <source>
        <dbReference type="ARBA" id="ARBA00022723"/>
    </source>
</evidence>
<gene>
    <name evidence="6" type="ORF">GCM10023321_23110</name>
</gene>
<feature type="domain" description="Alcohol dehydrogenase-like C-terminal" evidence="4">
    <location>
        <begin position="147"/>
        <end position="270"/>
    </location>
</feature>
<organism evidence="6 7">
    <name type="scientific">Pseudonocardia eucalypti</name>
    <dbReference type="NCBI Taxonomy" id="648755"/>
    <lineage>
        <taxon>Bacteria</taxon>
        <taxon>Bacillati</taxon>
        <taxon>Actinomycetota</taxon>
        <taxon>Actinomycetes</taxon>
        <taxon>Pseudonocardiales</taxon>
        <taxon>Pseudonocardiaceae</taxon>
        <taxon>Pseudonocardia</taxon>
    </lineage>
</organism>
<dbReference type="InterPro" id="IPR036291">
    <property type="entry name" value="NAD(P)-bd_dom_sf"/>
</dbReference>
<keyword evidence="2" id="KW-0479">Metal-binding</keyword>
<comment type="caution">
    <text evidence="6">The sequence shown here is derived from an EMBL/GenBank/DDBJ whole genome shotgun (WGS) entry which is preliminary data.</text>
</comment>
<dbReference type="SUPFAM" id="SSF51735">
    <property type="entry name" value="NAD(P)-binding Rossmann-fold domains"/>
    <property type="match status" value="1"/>
</dbReference>
<sequence>MLTDLGRRPFTGPFPFGHECVAEVVRTGGEVRSVTPGDAVIVPFQISCGRCTACSQGLTAACGTDRRTPISMYGLGTATGGWGGTMSDLLRVPHADHMLVRVPEGVDPVALASASDNIPDGWRSVAAPLARFPGAPVLVLGGRARSVGLYAAASALALGAERVDYLDSSRERLSIAAALGATPLTRIGRPGWPRPGSTARYPIVVDASGERGALRHALRSLTPGGVCTSVAPYFESGTRLPLWTMYVNQASFVTGLANARAELPAVLDAVTAGRLRPELVTGVVADWSDAPRALLDPTTKVVVRRARAHTR</sequence>
<reference evidence="7" key="1">
    <citation type="journal article" date="2019" name="Int. J. Syst. Evol. Microbiol.">
        <title>The Global Catalogue of Microorganisms (GCM) 10K type strain sequencing project: providing services to taxonomists for standard genome sequencing and annotation.</title>
        <authorList>
            <consortium name="The Broad Institute Genomics Platform"/>
            <consortium name="The Broad Institute Genome Sequencing Center for Infectious Disease"/>
            <person name="Wu L."/>
            <person name="Ma J."/>
        </authorList>
    </citation>
    <scope>NUCLEOTIDE SEQUENCE [LARGE SCALE GENOMIC DNA]</scope>
    <source>
        <strain evidence="7">JCM 18303</strain>
    </source>
</reference>
<keyword evidence="3" id="KW-0862">Zinc</keyword>
<evidence type="ECO:0000313" key="7">
    <source>
        <dbReference type="Proteomes" id="UP001428817"/>
    </source>
</evidence>
<dbReference type="InterPro" id="IPR013154">
    <property type="entry name" value="ADH-like_N"/>
</dbReference>
<dbReference type="InterPro" id="IPR013149">
    <property type="entry name" value="ADH-like_C"/>
</dbReference>
<dbReference type="EMBL" id="BAABJP010000008">
    <property type="protein sequence ID" value="GAA5153192.1"/>
    <property type="molecule type" value="Genomic_DNA"/>
</dbReference>
<dbReference type="Pfam" id="PF00107">
    <property type="entry name" value="ADH_zinc_N"/>
    <property type="match status" value="1"/>
</dbReference>
<evidence type="ECO:0000256" key="1">
    <source>
        <dbReference type="ARBA" id="ARBA00001947"/>
    </source>
</evidence>
<accession>A0ABP9PZ66</accession>
<evidence type="ECO:0000256" key="3">
    <source>
        <dbReference type="ARBA" id="ARBA00022833"/>
    </source>
</evidence>